<evidence type="ECO:0000256" key="1">
    <source>
        <dbReference type="SAM" id="MobiDB-lite"/>
    </source>
</evidence>
<organism evidence="2 3">
    <name type="scientific">Ancylobacter vacuolatus</name>
    <dbReference type="NCBI Taxonomy" id="223389"/>
    <lineage>
        <taxon>Bacteria</taxon>
        <taxon>Pseudomonadati</taxon>
        <taxon>Pseudomonadota</taxon>
        <taxon>Alphaproteobacteria</taxon>
        <taxon>Hyphomicrobiales</taxon>
        <taxon>Xanthobacteraceae</taxon>
        <taxon>Ancylobacter</taxon>
    </lineage>
</organism>
<sequence>MSKNSRRHRRAYVAGARDGIARLRGAIAPLLTAEARPALDRLAATITAEFPMPPVWRHPNTKVPARGEEEGTSHG</sequence>
<dbReference type="Proteomes" id="UP001238467">
    <property type="component" value="Unassembled WGS sequence"/>
</dbReference>
<evidence type="ECO:0000313" key="2">
    <source>
        <dbReference type="EMBL" id="MDQ0349772.1"/>
    </source>
</evidence>
<dbReference type="RefSeq" id="WP_307063745.1">
    <property type="nucleotide sequence ID" value="NZ_JAUSUH010000012.1"/>
</dbReference>
<reference evidence="2 3" key="1">
    <citation type="submission" date="2023-07" db="EMBL/GenBank/DDBJ databases">
        <title>Genomic Encyclopedia of Type Strains, Phase IV (KMG-IV): sequencing the most valuable type-strain genomes for metagenomic binning, comparative biology and taxonomic classification.</title>
        <authorList>
            <person name="Goeker M."/>
        </authorList>
    </citation>
    <scope>NUCLEOTIDE SEQUENCE [LARGE SCALE GENOMIC DNA]</scope>
    <source>
        <strain evidence="2 3">DSM 1277</strain>
    </source>
</reference>
<feature type="compositionally biased region" description="Basic and acidic residues" evidence="1">
    <location>
        <begin position="65"/>
        <end position="75"/>
    </location>
</feature>
<gene>
    <name evidence="2" type="ORF">J2S76_004223</name>
</gene>
<protein>
    <submittedName>
        <fullName evidence="2">Uncharacterized protein</fullName>
    </submittedName>
</protein>
<evidence type="ECO:0000313" key="3">
    <source>
        <dbReference type="Proteomes" id="UP001238467"/>
    </source>
</evidence>
<accession>A0ABU0DMU6</accession>
<dbReference type="EMBL" id="JAUSUH010000012">
    <property type="protein sequence ID" value="MDQ0349772.1"/>
    <property type="molecule type" value="Genomic_DNA"/>
</dbReference>
<feature type="region of interest" description="Disordered" evidence="1">
    <location>
        <begin position="52"/>
        <end position="75"/>
    </location>
</feature>
<name>A0ABU0DMU6_9HYPH</name>
<comment type="caution">
    <text evidence="2">The sequence shown here is derived from an EMBL/GenBank/DDBJ whole genome shotgun (WGS) entry which is preliminary data.</text>
</comment>
<proteinExistence type="predicted"/>
<keyword evidence="3" id="KW-1185">Reference proteome</keyword>